<dbReference type="InterPro" id="IPR003598">
    <property type="entry name" value="Ig_sub2"/>
</dbReference>
<dbReference type="GO" id="GO:0016020">
    <property type="term" value="C:membrane"/>
    <property type="evidence" value="ECO:0007669"/>
    <property type="project" value="InterPro"/>
</dbReference>
<dbReference type="OrthoDB" id="5970490at2759"/>
<dbReference type="PROSITE" id="PS00420">
    <property type="entry name" value="SRCR_1"/>
    <property type="match status" value="1"/>
</dbReference>
<evidence type="ECO:0000259" key="14">
    <source>
        <dbReference type="PROSITE" id="PS50835"/>
    </source>
</evidence>
<dbReference type="PANTHER" id="PTHR48071">
    <property type="entry name" value="SRCR DOMAIN-CONTAINING PROTEIN"/>
    <property type="match status" value="1"/>
</dbReference>
<protein>
    <submittedName>
        <fullName evidence="15">Scavenger receptor cysteine-rich type 1 protein M130</fullName>
    </submittedName>
</protein>
<dbReference type="InterPro" id="IPR009003">
    <property type="entry name" value="Peptidase_S1_PA"/>
</dbReference>
<dbReference type="SMART" id="SM00137">
    <property type="entry name" value="MAM"/>
    <property type="match status" value="1"/>
</dbReference>
<evidence type="ECO:0000313" key="15">
    <source>
        <dbReference type="EMBL" id="PFX16315.1"/>
    </source>
</evidence>
<feature type="domain" description="Ig-like" evidence="14">
    <location>
        <begin position="1137"/>
        <end position="1221"/>
    </location>
</feature>
<evidence type="ECO:0000256" key="10">
    <source>
        <dbReference type="RuleBase" id="RU363034"/>
    </source>
</evidence>
<evidence type="ECO:0000256" key="3">
    <source>
        <dbReference type="ARBA" id="ARBA00022737"/>
    </source>
</evidence>
<dbReference type="PROSITE" id="PS00134">
    <property type="entry name" value="TRYPSIN_HIS"/>
    <property type="match status" value="1"/>
</dbReference>
<comment type="caution">
    <text evidence="15">The sequence shown here is derived from an EMBL/GenBank/DDBJ whole genome shotgun (WGS) entry which is preliminary data.</text>
</comment>
<name>A0A2B4RJ80_STYPI</name>
<sequence length="1487" mass="164053">MNNNDQSYGVKETTQNVYRATRKCDCKSPCVASHHEVSPSGNNTEGELERPPQVLIRTSWSLLIMDNSLTVWTFFSLFCVSESLSWTIKQPRSVYRGSPITLEWTISLTTEERKRADRFSLILLEREKFLYSNQWQIMAVKQYYNGIYQEIDNEDTFDVIPGKDMALKLNNVTDTDASRFRCTFLSSFASPKSIIEVEIEDSPIYVRLMDGTTPNRGRVEVYRNGFWGTICRDSWDIPDASVVCRMLGYAGAWKAGCCTDYRGGTGPVWLSDISCTGQEKSLLECRHSGWGVNNCDHKKDAEVVCYSSPTVKPSHFFSGQTMSARTQKSFFSSTTAVTSTLAQSISTQVLPPIPFSPTSIQFQTHIVRVTEAIDVSPSSSSLAVMSSSVISSTNPIVFIELLNGGGHPNQGRVSLYYNGQWGTICQDHWELNDAHVVCRMLGYPRAFDFTNRTVFGSANDGPIWLDEVNCTGNESTLAACPHAGWGKSNCDHSKDVGVKCDFNYTVEAKDASCSFDTWYCGWENGPGSQGFTWTRKFGSTISSETGPSQDHTSGNGFYFYIEASGRSMGEIASLVSPYIRSDGNTTCMVFFYHMYGQSIGTLTVKAGDQVLWQLSGNQGNAWYRATVPLNFNATYRVMFEGAVGSTARSDIAIDDVEFQGNTECEKTAETLVPPKIVWISPNRTAELGSEVTLVCTVIGLPTPRVIWKKNRRVLSGSQVTGNVTLLNISQSDIGSYECWAANDVGTDTRATVLDVLGVYICNCSNVAGAAQANFSLALYKSPAIHTIYPAYQLVNETDAFEFFCNATGNPTPTITWWKIGDTSKVYSTEPTLAIQNAYKSDFGSYRCTATSIRGENVSAVARVEMDNFSPTVDYICCNVTILEKERRNVTMYCNATGRPAAQLSWIRVVDGKTLVTGNTLVITAAGRSHRGEYRCVSDNGVRNPVSKSAYVNVLYNPITTRLTTDKLNAVVLGNGRIAMTCITDANPPPSQYKFYRNGVYLRTSLTRVHVIHKARYFDAGTYMCVPINRLGFGSNGSVQVSVIGAFSIMHFPRNMTVNESARVSFFCNATSYAPYGKFAPQISWSKLRDKSKVFPAGEQLVMRNVSRYDGGTYICTARNGVGLPDTKTAVLSVLHKPYDTKLGASVPDNIAVLNSSVVLTCRAKANPPVTSYNIYHNGILVSNTSSGIHNITHALAEDNGSYVCIPHNEFGEGEKAALNVSFVGPCGVKRVHHTWSPQIVAGAKAKPGEWPWQVQLGYFDKTDSIPHLCGGSILDHYWIVTAAHCVKSEFGKKTPANFNVTAGELHRGVSEGREQTVPIEKIIVHENFDQKTLQNDIALMKLRTPIFFDAHVSPICLPNFDFDDGTKCYVTGWGRTGPLSSTPNILQETLIPLVAHRVCQLYYKQKRVNNVTSDMRCAGTLGQSRGTCKGDSGGPLACERDGRWYLMGVTSWANEGCMHSGDPGVFSDVLYFRSWIEEVMKNNTKAT</sequence>
<dbReference type="SMART" id="SM00020">
    <property type="entry name" value="Tryp_SPc"/>
    <property type="match status" value="1"/>
</dbReference>
<keyword evidence="8" id="KW-0325">Glycoprotein</keyword>
<reference evidence="16" key="1">
    <citation type="journal article" date="2017" name="bioRxiv">
        <title>Comparative analysis of the genomes of Stylophora pistillata and Acropora digitifera provides evidence for extensive differences between species of corals.</title>
        <authorList>
            <person name="Voolstra C.R."/>
            <person name="Li Y."/>
            <person name="Liew Y.J."/>
            <person name="Baumgarten S."/>
            <person name="Zoccola D."/>
            <person name="Flot J.-F."/>
            <person name="Tambutte S."/>
            <person name="Allemand D."/>
            <person name="Aranda M."/>
        </authorList>
    </citation>
    <scope>NUCLEOTIDE SEQUENCE [LARGE SCALE GENOMIC DNA]</scope>
</reference>
<feature type="domain" description="Ig-like" evidence="14">
    <location>
        <begin position="674"/>
        <end position="754"/>
    </location>
</feature>
<dbReference type="SUPFAM" id="SSF50494">
    <property type="entry name" value="Trypsin-like serine proteases"/>
    <property type="match status" value="1"/>
</dbReference>
<proteinExistence type="predicted"/>
<dbReference type="GO" id="GO:0006508">
    <property type="term" value="P:proteolysis"/>
    <property type="evidence" value="ECO:0007669"/>
    <property type="project" value="UniProtKB-KW"/>
</dbReference>
<dbReference type="Pfam" id="PF07679">
    <property type="entry name" value="I-set"/>
    <property type="match status" value="1"/>
</dbReference>
<comment type="caution">
    <text evidence="9">Lacks conserved residue(s) required for the propagation of feature annotation.</text>
</comment>
<keyword evidence="2" id="KW-0732">Signal</keyword>
<dbReference type="Pfam" id="PF00530">
    <property type="entry name" value="SRCR"/>
    <property type="match status" value="2"/>
</dbReference>
<dbReference type="InterPro" id="IPR000998">
    <property type="entry name" value="MAM_dom"/>
</dbReference>
<keyword evidence="7 15" id="KW-0675">Receptor</keyword>
<dbReference type="InterPro" id="IPR013098">
    <property type="entry name" value="Ig_I-set"/>
</dbReference>
<dbReference type="FunFam" id="3.10.250.10:FF:000007">
    <property type="entry name" value="Soluble scavenger receptor cysteine-rich domain-containing protein SSC5D"/>
    <property type="match status" value="1"/>
</dbReference>
<dbReference type="Proteomes" id="UP000225706">
    <property type="component" value="Unassembled WGS sequence"/>
</dbReference>
<dbReference type="Gene3D" id="2.40.10.10">
    <property type="entry name" value="Trypsin-like serine proteases"/>
    <property type="match status" value="1"/>
</dbReference>
<dbReference type="Gene3D" id="2.60.40.10">
    <property type="entry name" value="Immunoglobulins"/>
    <property type="match status" value="6"/>
</dbReference>
<dbReference type="PRINTS" id="PR00722">
    <property type="entry name" value="CHYMOTRYPSIN"/>
</dbReference>
<dbReference type="InterPro" id="IPR018114">
    <property type="entry name" value="TRYPSIN_HIS"/>
</dbReference>
<dbReference type="FunFam" id="2.40.10.10:FF:000003">
    <property type="entry name" value="Transmembrane serine protease 3"/>
    <property type="match status" value="1"/>
</dbReference>
<dbReference type="FunFam" id="3.10.250.10:FF:000006">
    <property type="entry name" value="neurotrypsin isoform X2"/>
    <property type="match status" value="1"/>
</dbReference>
<dbReference type="InterPro" id="IPR001314">
    <property type="entry name" value="Peptidase_S1A"/>
</dbReference>
<dbReference type="PROSITE" id="PS50835">
    <property type="entry name" value="IG_LIKE"/>
    <property type="match status" value="6"/>
</dbReference>
<dbReference type="Pfam" id="PF13927">
    <property type="entry name" value="Ig_3"/>
    <property type="match status" value="2"/>
</dbReference>
<feature type="disulfide bond" evidence="9">
    <location>
        <begin position="231"/>
        <end position="295"/>
    </location>
</feature>
<dbReference type="InterPro" id="IPR036179">
    <property type="entry name" value="Ig-like_dom_sf"/>
</dbReference>
<evidence type="ECO:0000256" key="4">
    <source>
        <dbReference type="ARBA" id="ARBA00022801"/>
    </source>
</evidence>
<keyword evidence="4 10" id="KW-0378">Hydrolase</keyword>
<dbReference type="Pfam" id="PF13895">
    <property type="entry name" value="Ig_2"/>
    <property type="match status" value="1"/>
</dbReference>
<dbReference type="CDD" id="cd00190">
    <property type="entry name" value="Tryp_SPc"/>
    <property type="match status" value="1"/>
</dbReference>
<evidence type="ECO:0000259" key="13">
    <source>
        <dbReference type="PROSITE" id="PS50287"/>
    </source>
</evidence>
<dbReference type="SMART" id="SM00408">
    <property type="entry name" value="IGc2"/>
    <property type="match status" value="6"/>
</dbReference>
<dbReference type="InterPro" id="IPR003599">
    <property type="entry name" value="Ig_sub"/>
</dbReference>
<gene>
    <name evidence="15" type="primary">CD163</name>
    <name evidence="15" type="ORF">AWC38_SpisGene19413</name>
</gene>
<dbReference type="Pfam" id="PF00629">
    <property type="entry name" value="MAM"/>
    <property type="match status" value="1"/>
</dbReference>
<dbReference type="PROSITE" id="PS00740">
    <property type="entry name" value="MAM_1"/>
    <property type="match status" value="1"/>
</dbReference>
<dbReference type="Pfam" id="PF00089">
    <property type="entry name" value="Trypsin"/>
    <property type="match status" value="1"/>
</dbReference>
<dbReference type="STRING" id="50429.A0A2B4RJ80"/>
<evidence type="ECO:0000256" key="9">
    <source>
        <dbReference type="PROSITE-ProRule" id="PRU00196"/>
    </source>
</evidence>
<dbReference type="SUPFAM" id="SSF56487">
    <property type="entry name" value="SRCR-like"/>
    <property type="match status" value="2"/>
</dbReference>
<dbReference type="InterPro" id="IPR001254">
    <property type="entry name" value="Trypsin_dom"/>
</dbReference>
<feature type="domain" description="Ig-like" evidence="14">
    <location>
        <begin position="957"/>
        <end position="1041"/>
    </location>
</feature>
<evidence type="ECO:0000256" key="7">
    <source>
        <dbReference type="ARBA" id="ARBA00023170"/>
    </source>
</evidence>
<dbReference type="SUPFAM" id="SSF49899">
    <property type="entry name" value="Concanavalin A-like lectins/glucanases"/>
    <property type="match status" value="1"/>
</dbReference>
<evidence type="ECO:0000256" key="5">
    <source>
        <dbReference type="ARBA" id="ARBA00022825"/>
    </source>
</evidence>
<dbReference type="InterPro" id="IPR001190">
    <property type="entry name" value="SRCR"/>
</dbReference>
<feature type="domain" description="SRCR" evidence="13">
    <location>
        <begin position="206"/>
        <end position="306"/>
    </location>
</feature>
<evidence type="ECO:0000259" key="11">
    <source>
        <dbReference type="PROSITE" id="PS50060"/>
    </source>
</evidence>
<evidence type="ECO:0000259" key="12">
    <source>
        <dbReference type="PROSITE" id="PS50240"/>
    </source>
</evidence>
<dbReference type="SMART" id="SM00409">
    <property type="entry name" value="IG"/>
    <property type="match status" value="7"/>
</dbReference>
<keyword evidence="6 9" id="KW-1015">Disulfide bond</keyword>
<keyword evidence="16" id="KW-1185">Reference proteome</keyword>
<dbReference type="SMART" id="SM00202">
    <property type="entry name" value="SR"/>
    <property type="match status" value="2"/>
</dbReference>
<dbReference type="InterPro" id="IPR013320">
    <property type="entry name" value="ConA-like_dom_sf"/>
</dbReference>
<evidence type="ECO:0000256" key="6">
    <source>
        <dbReference type="ARBA" id="ARBA00023157"/>
    </source>
</evidence>
<evidence type="ECO:0000313" key="16">
    <source>
        <dbReference type="Proteomes" id="UP000225706"/>
    </source>
</evidence>
<organism evidence="15 16">
    <name type="scientific">Stylophora pistillata</name>
    <name type="common">Smooth cauliflower coral</name>
    <dbReference type="NCBI Taxonomy" id="50429"/>
    <lineage>
        <taxon>Eukaryota</taxon>
        <taxon>Metazoa</taxon>
        <taxon>Cnidaria</taxon>
        <taxon>Anthozoa</taxon>
        <taxon>Hexacorallia</taxon>
        <taxon>Scleractinia</taxon>
        <taxon>Astrocoeniina</taxon>
        <taxon>Pocilloporidae</taxon>
        <taxon>Stylophora</taxon>
    </lineage>
</organism>
<dbReference type="InterPro" id="IPR036772">
    <property type="entry name" value="SRCR-like_dom_sf"/>
</dbReference>
<feature type="domain" description="Peptidase S1" evidence="12">
    <location>
        <begin position="1239"/>
        <end position="1481"/>
    </location>
</feature>
<dbReference type="SUPFAM" id="SSF48726">
    <property type="entry name" value="Immunoglobulin"/>
    <property type="match status" value="5"/>
</dbReference>
<evidence type="ECO:0000256" key="8">
    <source>
        <dbReference type="ARBA" id="ARBA00023180"/>
    </source>
</evidence>
<dbReference type="PROSITE" id="PS50060">
    <property type="entry name" value="MAM_2"/>
    <property type="match status" value="1"/>
</dbReference>
<dbReference type="InterPro" id="IPR007110">
    <property type="entry name" value="Ig-like_dom"/>
</dbReference>
<dbReference type="PANTHER" id="PTHR48071:SF18">
    <property type="entry name" value="DELETED IN MALIGNANT BRAIN TUMORS 1 PROTEIN-RELATED"/>
    <property type="match status" value="1"/>
</dbReference>
<dbReference type="Gene3D" id="2.60.120.200">
    <property type="match status" value="1"/>
</dbReference>
<dbReference type="CDD" id="cd06263">
    <property type="entry name" value="MAM"/>
    <property type="match status" value="1"/>
</dbReference>
<dbReference type="GO" id="GO:0004252">
    <property type="term" value="F:serine-type endopeptidase activity"/>
    <property type="evidence" value="ECO:0007669"/>
    <property type="project" value="InterPro"/>
</dbReference>
<dbReference type="InterPro" id="IPR013783">
    <property type="entry name" value="Ig-like_fold"/>
</dbReference>
<feature type="disulfide bond" evidence="9">
    <location>
        <begin position="275"/>
        <end position="285"/>
    </location>
</feature>
<feature type="disulfide bond" evidence="9">
    <location>
        <begin position="470"/>
        <end position="480"/>
    </location>
</feature>
<feature type="domain" description="SRCR" evidence="13">
    <location>
        <begin position="399"/>
        <end position="501"/>
    </location>
</feature>
<feature type="disulfide bond" evidence="9">
    <location>
        <begin position="244"/>
        <end position="305"/>
    </location>
</feature>
<dbReference type="PROSITE" id="PS50240">
    <property type="entry name" value="TRYPSIN_DOM"/>
    <property type="match status" value="1"/>
</dbReference>
<dbReference type="InterPro" id="IPR033116">
    <property type="entry name" value="TRYPSIN_SER"/>
</dbReference>
<feature type="domain" description="Ig-like" evidence="14">
    <location>
        <begin position="870"/>
        <end position="952"/>
    </location>
</feature>
<evidence type="ECO:0000256" key="2">
    <source>
        <dbReference type="ARBA" id="ARBA00022729"/>
    </source>
</evidence>
<dbReference type="InterPro" id="IPR043504">
    <property type="entry name" value="Peptidase_S1_PA_chymotrypsin"/>
</dbReference>
<feature type="domain" description="MAM" evidence="11">
    <location>
        <begin position="511"/>
        <end position="666"/>
    </location>
</feature>
<accession>A0A2B4RJ80</accession>
<dbReference type="PROSITE" id="PS50287">
    <property type="entry name" value="SRCR_2"/>
    <property type="match status" value="2"/>
</dbReference>
<feature type="domain" description="Ig-like" evidence="14">
    <location>
        <begin position="782"/>
        <end position="858"/>
    </location>
</feature>
<keyword evidence="1 10" id="KW-0645">Protease</keyword>
<evidence type="ECO:0000256" key="1">
    <source>
        <dbReference type="ARBA" id="ARBA00022670"/>
    </source>
</evidence>
<dbReference type="PROSITE" id="PS00135">
    <property type="entry name" value="TRYPSIN_SER"/>
    <property type="match status" value="1"/>
</dbReference>
<dbReference type="EMBL" id="LSMT01000556">
    <property type="protein sequence ID" value="PFX16315.1"/>
    <property type="molecule type" value="Genomic_DNA"/>
</dbReference>
<dbReference type="PRINTS" id="PR00258">
    <property type="entry name" value="SPERACTRCPTR"/>
</dbReference>
<dbReference type="Gene3D" id="3.10.250.10">
    <property type="entry name" value="SRCR-like domain"/>
    <property type="match status" value="2"/>
</dbReference>
<keyword evidence="3" id="KW-0677">Repeat</keyword>
<keyword evidence="5 10" id="KW-0720">Serine protease</keyword>
<feature type="domain" description="Ig-like" evidence="14">
    <location>
        <begin position="1046"/>
        <end position="1132"/>
    </location>
</feature>